<sequence>MPPSWPRHPRCGSHRPIEDVLSPPGLRSPPYDCEEIPVACRTTQSPIGKYVPGANRGHRPGPPEPPPGGECPSPPRSSATSGARTPRLS</sequence>
<dbReference type="Proteomes" id="UP000185736">
    <property type="component" value="Unassembled WGS sequence"/>
</dbReference>
<reference evidence="2 3" key="1">
    <citation type="submission" date="2016-12" db="EMBL/GenBank/DDBJ databases">
        <title>Genomic comparison of strains in the 'Actinomyces naeslundii' group.</title>
        <authorList>
            <person name="Mughal S.R."/>
            <person name="Do T."/>
            <person name="Gilbert S.C."/>
            <person name="Witherden E.A."/>
            <person name="Didelot X."/>
            <person name="Beighton D."/>
        </authorList>
    </citation>
    <scope>NUCLEOTIDE SEQUENCE [LARGE SCALE GENOMIC DNA]</scope>
    <source>
        <strain evidence="2 3">S64C</strain>
    </source>
</reference>
<name>A0A1Q8I0H0_9ACTO</name>
<feature type="region of interest" description="Disordered" evidence="1">
    <location>
        <begin position="44"/>
        <end position="89"/>
    </location>
</feature>
<dbReference type="AlphaFoldDB" id="A0A1Q8I0H0"/>
<gene>
    <name evidence="2" type="ORF">BKH32_07710</name>
</gene>
<proteinExistence type="predicted"/>
<protein>
    <submittedName>
        <fullName evidence="2">Uncharacterized protein</fullName>
    </submittedName>
</protein>
<evidence type="ECO:0000313" key="3">
    <source>
        <dbReference type="Proteomes" id="UP000185736"/>
    </source>
</evidence>
<dbReference type="EMBL" id="MSGO01000034">
    <property type="protein sequence ID" value="OLL14601.1"/>
    <property type="molecule type" value="Genomic_DNA"/>
</dbReference>
<feature type="region of interest" description="Disordered" evidence="1">
    <location>
        <begin position="1"/>
        <end position="32"/>
    </location>
</feature>
<comment type="caution">
    <text evidence="2">The sequence shown here is derived from an EMBL/GenBank/DDBJ whole genome shotgun (WGS) entry which is preliminary data.</text>
</comment>
<accession>A0A1Q8I0H0</accession>
<evidence type="ECO:0000256" key="1">
    <source>
        <dbReference type="SAM" id="MobiDB-lite"/>
    </source>
</evidence>
<evidence type="ECO:0000313" key="2">
    <source>
        <dbReference type="EMBL" id="OLL14601.1"/>
    </source>
</evidence>
<feature type="compositionally biased region" description="Polar residues" evidence="1">
    <location>
        <begin position="79"/>
        <end position="89"/>
    </location>
</feature>
<feature type="compositionally biased region" description="Pro residues" evidence="1">
    <location>
        <begin position="60"/>
        <end position="75"/>
    </location>
</feature>
<organism evidence="2 3">
    <name type="scientific">Actinomyces oris</name>
    <dbReference type="NCBI Taxonomy" id="544580"/>
    <lineage>
        <taxon>Bacteria</taxon>
        <taxon>Bacillati</taxon>
        <taxon>Actinomycetota</taxon>
        <taxon>Actinomycetes</taxon>
        <taxon>Actinomycetales</taxon>
        <taxon>Actinomycetaceae</taxon>
        <taxon>Actinomyces</taxon>
    </lineage>
</organism>